<keyword evidence="3" id="KW-1185">Reference proteome</keyword>
<dbReference type="STRING" id="1291743.LOSG293_230210"/>
<dbReference type="Proteomes" id="UP000028700">
    <property type="component" value="Unassembled WGS sequence"/>
</dbReference>
<comment type="caution">
    <text evidence="2">The sequence shown here is derived from an EMBL/GenBank/DDBJ whole genome shotgun (WGS) entry which is preliminary data.</text>
</comment>
<dbReference type="SUPFAM" id="SSF56037">
    <property type="entry name" value="PheT/TilS domain"/>
    <property type="match status" value="1"/>
</dbReference>
<dbReference type="GO" id="GO:0004826">
    <property type="term" value="F:phenylalanine-tRNA ligase activity"/>
    <property type="evidence" value="ECO:0007669"/>
    <property type="project" value="InterPro"/>
</dbReference>
<dbReference type="SMART" id="SM00873">
    <property type="entry name" value="B3_4"/>
    <property type="match status" value="1"/>
</dbReference>
<name>A0A081BJQ5_9LACO</name>
<feature type="domain" description="B3/B4 tRNA-binding" evidence="1">
    <location>
        <begin position="67"/>
        <end position="220"/>
    </location>
</feature>
<dbReference type="AlphaFoldDB" id="A0A081BJQ5"/>
<dbReference type="Gene3D" id="3.50.40.10">
    <property type="entry name" value="Phenylalanyl-trna Synthetase, Chain B, domain 3"/>
    <property type="match status" value="1"/>
</dbReference>
<evidence type="ECO:0000313" key="3">
    <source>
        <dbReference type="Proteomes" id="UP000028700"/>
    </source>
</evidence>
<dbReference type="GO" id="GO:0003723">
    <property type="term" value="F:RNA binding"/>
    <property type="evidence" value="ECO:0007669"/>
    <property type="project" value="InterPro"/>
</dbReference>
<dbReference type="Pfam" id="PF03483">
    <property type="entry name" value="B3_4"/>
    <property type="match status" value="1"/>
</dbReference>
<organism evidence="2 3">
    <name type="scientific">Secundilactobacillus oryzae JCM 18671</name>
    <dbReference type="NCBI Taxonomy" id="1291743"/>
    <lineage>
        <taxon>Bacteria</taxon>
        <taxon>Bacillati</taxon>
        <taxon>Bacillota</taxon>
        <taxon>Bacilli</taxon>
        <taxon>Lactobacillales</taxon>
        <taxon>Lactobacillaceae</taxon>
        <taxon>Secundilactobacillus</taxon>
    </lineage>
</organism>
<dbReference type="eggNOG" id="COG3382">
    <property type="taxonomic scope" value="Bacteria"/>
</dbReference>
<sequence length="239" mass="26621">MAKKVIIDPEFWDLFPEANIDIVFAKGIDNHVDESKDPHFQQILSAAEAETEPYIEVEPFRNNPVIAEWRDAFTKFKTKKGARSSIEALLKRVSQGHQFTPINPLVDIYNSISLKFAVPAGGETIAKIDGDLHLGVAKGGEGFRPLGAEEDAPALEGEVIYYDNTGAVCRCFNWREAQRTMLTEETTEAVLVVESINENQAARAKEGIAELKQLIDSEFGATTEIVHLSKDNQQAEWPY</sequence>
<dbReference type="InterPro" id="IPR005146">
    <property type="entry name" value="B3/B4_tRNA-bd"/>
</dbReference>
<dbReference type="PANTHER" id="PTHR39209:SF2">
    <property type="entry name" value="CYTOPLASMIC PROTEIN"/>
    <property type="match status" value="1"/>
</dbReference>
<protein>
    <submittedName>
        <fullName evidence="2">B3/4 domain-containing protein</fullName>
    </submittedName>
</protein>
<accession>A0A081BJQ5</accession>
<evidence type="ECO:0000313" key="2">
    <source>
        <dbReference type="EMBL" id="GAK48273.1"/>
    </source>
</evidence>
<reference evidence="2" key="1">
    <citation type="journal article" date="2014" name="Genome Announc.">
        <title>Draft Genome Sequence of Lactobacillus oryzae Strain SG293T.</title>
        <authorList>
            <person name="Tanizawa Y."/>
            <person name="Fujisawa T."/>
            <person name="Mochizuki T."/>
            <person name="Kaminuma E."/>
            <person name="Nakamura Y."/>
            <person name="Tohno M."/>
        </authorList>
    </citation>
    <scope>NUCLEOTIDE SEQUENCE [LARGE SCALE GENOMIC DNA]</scope>
    <source>
        <strain evidence="2">SG293</strain>
    </source>
</reference>
<dbReference type="InterPro" id="IPR020825">
    <property type="entry name" value="Phe-tRNA_synthase-like_B3/B4"/>
</dbReference>
<dbReference type="RefSeq" id="WP_034528549.1">
    <property type="nucleotide sequence ID" value="NZ_BBJM01000023.1"/>
</dbReference>
<gene>
    <name evidence="2" type="ORF">LOSG293_230210</name>
</gene>
<proteinExistence type="predicted"/>
<dbReference type="PANTHER" id="PTHR39209">
    <property type="match status" value="1"/>
</dbReference>
<dbReference type="EMBL" id="BBJM01000023">
    <property type="protein sequence ID" value="GAK48273.1"/>
    <property type="molecule type" value="Genomic_DNA"/>
</dbReference>
<evidence type="ECO:0000259" key="1">
    <source>
        <dbReference type="SMART" id="SM00873"/>
    </source>
</evidence>
<dbReference type="OrthoDB" id="276580at2"/>